<dbReference type="Proteomes" id="UP000288322">
    <property type="component" value="Unassembled WGS sequence"/>
</dbReference>
<organism evidence="1 2">
    <name type="scientific">SAR324 cluster bacterium</name>
    <dbReference type="NCBI Taxonomy" id="2024889"/>
    <lineage>
        <taxon>Bacteria</taxon>
        <taxon>Deltaproteobacteria</taxon>
        <taxon>SAR324 cluster</taxon>
    </lineage>
</organism>
<dbReference type="EMBL" id="QNZH01000191">
    <property type="protein sequence ID" value="RTZ89193.1"/>
    <property type="molecule type" value="Genomic_DNA"/>
</dbReference>
<sequence length="159" mass="17651">MERNLKTDAIFSVCRKYRYALWRSWDESKPYVMIIGLNPSTADETKDDPTITRCINFAKSWGYGGVCVTNLFAYRATVPSDMKASNEPIGTENDAWLYKLAKEAAIIVAAWGNDGSYLNRSGAILGALLNLHCIKMNKSGEPAHPLYLKADLKPVPMGT</sequence>
<evidence type="ECO:0000313" key="2">
    <source>
        <dbReference type="Proteomes" id="UP000288322"/>
    </source>
</evidence>
<name>A0A432H0C6_9DELT</name>
<dbReference type="InterPro" id="IPR016992">
    <property type="entry name" value="UCP032209"/>
</dbReference>
<dbReference type="InterPro" id="IPR012441">
    <property type="entry name" value="DUF1643"/>
</dbReference>
<accession>A0A432H0C6</accession>
<evidence type="ECO:0008006" key="3">
    <source>
        <dbReference type="Google" id="ProtNLM"/>
    </source>
</evidence>
<dbReference type="Pfam" id="PF07799">
    <property type="entry name" value="DUF1643"/>
    <property type="match status" value="1"/>
</dbReference>
<reference evidence="1 2" key="1">
    <citation type="submission" date="2018-06" db="EMBL/GenBank/DDBJ databases">
        <title>Combined omics and stable isotope probing to characterize newly discovered Mariana Back-Arc vent microbial communities.</title>
        <authorList>
            <person name="Trembath-Reichert E."/>
            <person name="Huber J.A."/>
        </authorList>
    </citation>
    <scope>NUCLEOTIDE SEQUENCE [LARGE SCALE GENOMIC DNA]</scope>
    <source>
        <strain evidence="1">MAG 151</strain>
    </source>
</reference>
<dbReference type="AlphaFoldDB" id="A0A432H0C6"/>
<proteinExistence type="predicted"/>
<gene>
    <name evidence="1" type="ORF">DSY93_07000</name>
</gene>
<comment type="caution">
    <text evidence="1">The sequence shown here is derived from an EMBL/GenBank/DDBJ whole genome shotgun (WGS) entry which is preliminary data.</text>
</comment>
<protein>
    <recommendedName>
        <fullName evidence="3">DUF1643 domain-containing protein</fullName>
    </recommendedName>
</protein>
<evidence type="ECO:0000313" key="1">
    <source>
        <dbReference type="EMBL" id="RTZ89193.1"/>
    </source>
</evidence>
<dbReference type="PIRSF" id="PIRSF032209">
    <property type="entry name" value="UCP032209"/>
    <property type="match status" value="1"/>
</dbReference>